<accession>A0AAE3A1Z8</accession>
<keyword evidence="3" id="KW-1185">Reference proteome</keyword>
<gene>
    <name evidence="2" type="ORF">LKD36_00485</name>
</gene>
<organism evidence="2 3">
    <name type="scientific">Hominiventricola filiformis</name>
    <dbReference type="NCBI Taxonomy" id="2885352"/>
    <lineage>
        <taxon>Bacteria</taxon>
        <taxon>Bacillati</taxon>
        <taxon>Bacillota</taxon>
        <taxon>Clostridia</taxon>
        <taxon>Lachnospirales</taxon>
        <taxon>Lachnospiraceae</taxon>
        <taxon>Hominiventricola</taxon>
    </lineage>
</organism>
<proteinExistence type="predicted"/>
<evidence type="ECO:0000313" key="3">
    <source>
        <dbReference type="Proteomes" id="UP001198220"/>
    </source>
</evidence>
<evidence type="ECO:0000256" key="1">
    <source>
        <dbReference type="SAM" id="Phobius"/>
    </source>
</evidence>
<keyword evidence="1" id="KW-0812">Transmembrane</keyword>
<dbReference type="AlphaFoldDB" id="A0AAE3A1Z8"/>
<sequence length="280" mass="31674">MEEERRNEYEAGPKKKGMSAGAKAVLIICIVLAVLALTFTGIIIFVTVKNISSISSSQPELPQDFYDYGSNYGYDLYTPDADDEYYEELTDATTDGLSYQVEWHQETAYPHDSDENAYLSLYYPTFSGDHEELLESINGKVREMIHRYDGSYTEDRAVVSTVVYVTLMEEDRLSLVCKYKVSGKNDYYGLDALNMDMTTGTEIPNSTLLEVDDTLVTRFRVQNSKQNGSITWLDDMSDEELLKILSDDEKRVVFLTPVGTEVGVNTDDGWVTVTFKENSL</sequence>
<name>A0AAE3A1Z8_9FIRM</name>
<reference evidence="2 3" key="1">
    <citation type="submission" date="2021-10" db="EMBL/GenBank/DDBJ databases">
        <title>Anaerobic single-cell dispensing facilitates the cultivation of human gut bacteria.</title>
        <authorList>
            <person name="Afrizal A."/>
        </authorList>
    </citation>
    <scope>NUCLEOTIDE SEQUENCE [LARGE SCALE GENOMIC DNA]</scope>
    <source>
        <strain evidence="2 3">CLA-AA-H276</strain>
    </source>
</reference>
<dbReference type="RefSeq" id="WP_308458243.1">
    <property type="nucleotide sequence ID" value="NZ_JAJEPS010000001.1"/>
</dbReference>
<comment type="caution">
    <text evidence="2">The sequence shown here is derived from an EMBL/GenBank/DDBJ whole genome shotgun (WGS) entry which is preliminary data.</text>
</comment>
<dbReference type="EMBL" id="JAJEPS010000001">
    <property type="protein sequence ID" value="MCC2124651.1"/>
    <property type="molecule type" value="Genomic_DNA"/>
</dbReference>
<protein>
    <submittedName>
        <fullName evidence="2">Uncharacterized protein</fullName>
    </submittedName>
</protein>
<dbReference type="Proteomes" id="UP001198220">
    <property type="component" value="Unassembled WGS sequence"/>
</dbReference>
<keyword evidence="1" id="KW-0472">Membrane</keyword>
<evidence type="ECO:0000313" key="2">
    <source>
        <dbReference type="EMBL" id="MCC2124651.1"/>
    </source>
</evidence>
<keyword evidence="1" id="KW-1133">Transmembrane helix</keyword>
<feature type="transmembrane region" description="Helical" evidence="1">
    <location>
        <begin position="24"/>
        <end position="48"/>
    </location>
</feature>